<protein>
    <submittedName>
        <fullName evidence="5">Ankyrin repeat-containing domain protein</fullName>
    </submittedName>
</protein>
<dbReference type="SUPFAM" id="SSF48403">
    <property type="entry name" value="Ankyrin repeat"/>
    <property type="match status" value="1"/>
</dbReference>
<evidence type="ECO:0000256" key="1">
    <source>
        <dbReference type="ARBA" id="ARBA00022737"/>
    </source>
</evidence>
<dbReference type="Gene3D" id="1.25.40.20">
    <property type="entry name" value="Ankyrin repeat-containing domain"/>
    <property type="match status" value="4"/>
</dbReference>
<keyword evidence="2 3" id="KW-0040">ANK repeat</keyword>
<evidence type="ECO:0000256" key="3">
    <source>
        <dbReference type="PROSITE-ProRule" id="PRU00023"/>
    </source>
</evidence>
<dbReference type="InterPro" id="IPR036770">
    <property type="entry name" value="Ankyrin_rpt-contain_sf"/>
</dbReference>
<dbReference type="Pfam" id="PF12796">
    <property type="entry name" value="Ank_2"/>
    <property type="match status" value="3"/>
</dbReference>
<reference evidence="5" key="1">
    <citation type="journal article" date="2023" name="Mol. Phylogenet. Evol.">
        <title>Genome-scale phylogeny and comparative genomics of the fungal order Sordariales.</title>
        <authorList>
            <person name="Hensen N."/>
            <person name="Bonometti L."/>
            <person name="Westerberg I."/>
            <person name="Brannstrom I.O."/>
            <person name="Guillou S."/>
            <person name="Cros-Aarteil S."/>
            <person name="Calhoun S."/>
            <person name="Haridas S."/>
            <person name="Kuo A."/>
            <person name="Mondo S."/>
            <person name="Pangilinan J."/>
            <person name="Riley R."/>
            <person name="LaButti K."/>
            <person name="Andreopoulos B."/>
            <person name="Lipzen A."/>
            <person name="Chen C."/>
            <person name="Yan M."/>
            <person name="Daum C."/>
            <person name="Ng V."/>
            <person name="Clum A."/>
            <person name="Steindorff A."/>
            <person name="Ohm R.A."/>
            <person name="Martin F."/>
            <person name="Silar P."/>
            <person name="Natvig D.O."/>
            <person name="Lalanne C."/>
            <person name="Gautier V."/>
            <person name="Ament-Velasquez S.L."/>
            <person name="Kruys A."/>
            <person name="Hutchinson M.I."/>
            <person name="Powell A.J."/>
            <person name="Barry K."/>
            <person name="Miller A.N."/>
            <person name="Grigoriev I.V."/>
            <person name="Debuchy R."/>
            <person name="Gladieux P."/>
            <person name="Hiltunen Thoren M."/>
            <person name="Johannesson H."/>
        </authorList>
    </citation>
    <scope>NUCLEOTIDE SEQUENCE</scope>
    <source>
        <strain evidence="5">CBS 560.94</strain>
    </source>
</reference>
<proteinExistence type="predicted"/>
<dbReference type="RefSeq" id="XP_062678195.1">
    <property type="nucleotide sequence ID" value="XM_062822904.1"/>
</dbReference>
<name>A0AAE0J8E4_9PEZI</name>
<organism evidence="5 6">
    <name type="scientific">Neurospora tetraspora</name>
    <dbReference type="NCBI Taxonomy" id="94610"/>
    <lineage>
        <taxon>Eukaryota</taxon>
        <taxon>Fungi</taxon>
        <taxon>Dikarya</taxon>
        <taxon>Ascomycota</taxon>
        <taxon>Pezizomycotina</taxon>
        <taxon>Sordariomycetes</taxon>
        <taxon>Sordariomycetidae</taxon>
        <taxon>Sordariales</taxon>
        <taxon>Sordariaceae</taxon>
        <taxon>Neurospora</taxon>
    </lineage>
</organism>
<evidence type="ECO:0000256" key="2">
    <source>
        <dbReference type="ARBA" id="ARBA00023043"/>
    </source>
</evidence>
<evidence type="ECO:0000256" key="4">
    <source>
        <dbReference type="SAM" id="MobiDB-lite"/>
    </source>
</evidence>
<dbReference type="InterPro" id="IPR051165">
    <property type="entry name" value="Multifunctional_ANK_Repeat"/>
</dbReference>
<accession>A0AAE0J8E4</accession>
<reference evidence="5" key="2">
    <citation type="submission" date="2023-06" db="EMBL/GenBank/DDBJ databases">
        <authorList>
            <consortium name="Lawrence Berkeley National Laboratory"/>
            <person name="Haridas S."/>
            <person name="Hensen N."/>
            <person name="Bonometti L."/>
            <person name="Westerberg I."/>
            <person name="Brannstrom I.O."/>
            <person name="Guillou S."/>
            <person name="Cros-Aarteil S."/>
            <person name="Calhoun S."/>
            <person name="Kuo A."/>
            <person name="Mondo S."/>
            <person name="Pangilinan J."/>
            <person name="Riley R."/>
            <person name="Labutti K."/>
            <person name="Andreopoulos B."/>
            <person name="Lipzen A."/>
            <person name="Chen C."/>
            <person name="Yanf M."/>
            <person name="Daum C."/>
            <person name="Ng V."/>
            <person name="Clum A."/>
            <person name="Steindorff A."/>
            <person name="Ohm R."/>
            <person name="Martin F."/>
            <person name="Silar P."/>
            <person name="Natvig D."/>
            <person name="Lalanne C."/>
            <person name="Gautier V."/>
            <person name="Ament-Velasquez S.L."/>
            <person name="Kruys A."/>
            <person name="Hutchinson M.I."/>
            <person name="Powell A.J."/>
            <person name="Barry K."/>
            <person name="Miller A.N."/>
            <person name="Grigoriev I.V."/>
            <person name="Debuchy R."/>
            <person name="Gladieux P."/>
            <person name="Thoren M.H."/>
            <person name="Johannesson H."/>
        </authorList>
    </citation>
    <scope>NUCLEOTIDE SEQUENCE</scope>
    <source>
        <strain evidence="5">CBS 560.94</strain>
    </source>
</reference>
<dbReference type="PANTHER" id="PTHR24123">
    <property type="entry name" value="ANKYRIN REPEAT-CONTAINING"/>
    <property type="match status" value="1"/>
</dbReference>
<feature type="compositionally biased region" description="Polar residues" evidence="4">
    <location>
        <begin position="118"/>
        <end position="128"/>
    </location>
</feature>
<dbReference type="Proteomes" id="UP001278500">
    <property type="component" value="Unassembled WGS sequence"/>
</dbReference>
<sequence>MPSISALPTELVVFVIDNLDRLSDLAALARANQKLYDVANPILYKRVVSRDFPYPLEWAAHNGVVGTLIKALDSGADPNYEFQQCMSSKEWDKALTGESQLHPGWDVASACDPGSTLLAGSNGSSHGVRSTEDDDESMSDYSDDGEDYTEHELDYYSPTLGDDDRRYDSESSGRWVQTKYGRRYTALHLAARAGHVKAISTLLERGARMDVVAKQFCPCWREYGILSSMESPASGFDYAGWTPLHVAICYSREEAAVKLLASGAPIQMELHPPWENSGYRENPATALHHAAGKGLVHVVQYLVGAGLQSEIDVRDNKTLTPFYYAYAYRRWDSTVPLLLKLGANINIDVDIFLPYSTITPLGEACRVGYYEEADRLIDLGADVNRGYISTNVGKGLTPLHMCAMPLAKGTRFPMLSESLLLPAARAITPQEEYARAVQHGSARVATIEKLVARGAALEARDCPGDTPLIAAVQNLNLPAVKALIKAGADIHATNSLGRNVLMQAIDGPQMPMRSSSWVNIGTLSRVLRELLNNGAKIDHTDNQGNTLLHVVCKCPKERLSPELQCDVLRLVLNIPGAPALMQVRGSQGPASRSLTPLMIAFMENKLLCCDVLVRRGCWAVNPEQMRKEDLKWMFNYYRNRNSQSYRESALDYLMDLDIDGHLVTDEKFGAHILFDNEYGYRHCKPNWFDPQRPHTSTGERLYDRSVLLRGKEEEDEDVLGKPKKSAKEWCAMSETVGPRYDPQDDLW</sequence>
<dbReference type="PROSITE" id="PS50088">
    <property type="entry name" value="ANK_REPEAT"/>
    <property type="match status" value="3"/>
</dbReference>
<dbReference type="PROSITE" id="PS50297">
    <property type="entry name" value="ANK_REP_REGION"/>
    <property type="match status" value="2"/>
</dbReference>
<gene>
    <name evidence="5" type="ORF">B0H65DRAFT_283006</name>
</gene>
<evidence type="ECO:0000313" key="5">
    <source>
        <dbReference type="EMBL" id="KAK3338835.1"/>
    </source>
</evidence>
<comment type="caution">
    <text evidence="5">The sequence shown here is derived from an EMBL/GenBank/DDBJ whole genome shotgun (WGS) entry which is preliminary data.</text>
</comment>
<keyword evidence="6" id="KW-1185">Reference proteome</keyword>
<dbReference type="EMBL" id="JAUEPP010000007">
    <property type="protein sequence ID" value="KAK3338835.1"/>
    <property type="molecule type" value="Genomic_DNA"/>
</dbReference>
<dbReference type="GeneID" id="87860058"/>
<feature type="repeat" description="ANK" evidence="3">
    <location>
        <begin position="239"/>
        <end position="271"/>
    </location>
</feature>
<feature type="repeat" description="ANK" evidence="3">
    <location>
        <begin position="463"/>
        <end position="495"/>
    </location>
</feature>
<dbReference type="AlphaFoldDB" id="A0AAE0J8E4"/>
<dbReference type="InterPro" id="IPR002110">
    <property type="entry name" value="Ankyrin_rpt"/>
</dbReference>
<evidence type="ECO:0000313" key="6">
    <source>
        <dbReference type="Proteomes" id="UP001278500"/>
    </source>
</evidence>
<dbReference type="SMART" id="SM00248">
    <property type="entry name" value="ANK"/>
    <property type="match status" value="10"/>
</dbReference>
<feature type="compositionally biased region" description="Acidic residues" evidence="4">
    <location>
        <begin position="132"/>
        <end position="147"/>
    </location>
</feature>
<feature type="repeat" description="ANK" evidence="3">
    <location>
        <begin position="182"/>
        <end position="214"/>
    </location>
</feature>
<feature type="region of interest" description="Disordered" evidence="4">
    <location>
        <begin position="116"/>
        <end position="149"/>
    </location>
</feature>
<keyword evidence="1" id="KW-0677">Repeat</keyword>
<dbReference type="PANTHER" id="PTHR24123:SF33">
    <property type="entry name" value="PROTEIN HOS4"/>
    <property type="match status" value="1"/>
</dbReference>